<dbReference type="Pfam" id="PF08885">
    <property type="entry name" value="GSCFA"/>
    <property type="match status" value="1"/>
</dbReference>
<protein>
    <submittedName>
        <fullName evidence="2">GSCFA family protein</fullName>
    </submittedName>
</protein>
<evidence type="ECO:0000259" key="1">
    <source>
        <dbReference type="Pfam" id="PF08885"/>
    </source>
</evidence>
<keyword evidence="3" id="KW-1185">Reference proteome</keyword>
<proteinExistence type="predicted"/>
<dbReference type="RefSeq" id="WP_010102760.1">
    <property type="nucleotide sequence ID" value="NZ_CP008726.1"/>
</dbReference>
<gene>
    <name evidence="2" type="ORF">DM82_762</name>
</gene>
<evidence type="ECO:0000313" key="2">
    <source>
        <dbReference type="EMBL" id="AIO65834.1"/>
    </source>
</evidence>
<dbReference type="EMBL" id="CP008726">
    <property type="protein sequence ID" value="AIO65834.1"/>
    <property type="molecule type" value="Genomic_DNA"/>
</dbReference>
<dbReference type="AlphaFoldDB" id="A0AAI8B5G5"/>
<dbReference type="InterPro" id="IPR014982">
    <property type="entry name" value="GSCFA"/>
</dbReference>
<sequence length="378" mass="41198">MTNPYTHLPPHQFWRKAVANVDMHAFDPVVEPRFTIGAAQKVSTAGSCFAQHISRRLSGIGFNYFVPEAGAHLPAGERARLGYGVFSARFGNLYTVRQLLQLFEEAMGWRTKMEVAWQRADGRYVDAFRPTVTPEGHDSRSAVADARAEHLQHVKTMFVESDVFVFTLGLTESWSNRAYGEVFPLAPGVAGGVYNDSAYRFTNLSVFDVAGDLRSFLVQLKDVNPRVNVLLTVSPVPLIATYENKNALVATTYSKSVLRVAAEMACNEFDWVDYFPSYEIITGNFNAGRYYENDLREINSMGVSHAMRCFLEHYTTNAAAATPTAASAAAAATAGATAMVAAVASVEAEASSPGSPQPAAPALGSVVCDEELIERVSR</sequence>
<feature type="domain" description="GSCFA" evidence="1">
    <location>
        <begin position="41"/>
        <end position="310"/>
    </location>
</feature>
<accession>A0AAI8B5G5</accession>
<reference evidence="2 3" key="1">
    <citation type="submission" date="2014-06" db="EMBL/GenBank/DDBJ databases">
        <authorList>
            <person name="Bishop-Lilly K.A."/>
            <person name="Broomall S.M."/>
            <person name="Chain P.S."/>
            <person name="Chertkov O."/>
            <person name="Coyne S.R."/>
            <person name="Daligault H.E."/>
            <person name="Davenport K.W."/>
            <person name="Erkkila T."/>
            <person name="Frey K.G."/>
            <person name="Gibbons H.S."/>
            <person name="Gu W."/>
            <person name="Jaissle J."/>
            <person name="Johnson S.L."/>
            <person name="Koroleva G.I."/>
            <person name="Ladner J.T."/>
            <person name="Lo C.-C."/>
            <person name="Minogue T.D."/>
            <person name="Munk C."/>
            <person name="Palacios G.F."/>
            <person name="Redden C.L."/>
            <person name="Rosenzweig C.N."/>
            <person name="Scholz M.B."/>
            <person name="Teshima H."/>
            <person name="Xu Y."/>
        </authorList>
    </citation>
    <scope>NUCLEOTIDE SEQUENCE [LARGE SCALE GENOMIC DNA]</scope>
    <source>
        <strain evidence="2 3">EO147</strain>
    </source>
</reference>
<dbReference type="KEGG" id="bok:DM82_762"/>
<name>A0AAI8B5G5_9BURK</name>
<dbReference type="Proteomes" id="UP000029424">
    <property type="component" value="Chromosome 1"/>
</dbReference>
<evidence type="ECO:0000313" key="3">
    <source>
        <dbReference type="Proteomes" id="UP000029424"/>
    </source>
</evidence>
<organism evidence="2 3">
    <name type="scientific">Burkholderia oklahomensis</name>
    <dbReference type="NCBI Taxonomy" id="342113"/>
    <lineage>
        <taxon>Bacteria</taxon>
        <taxon>Pseudomonadati</taxon>
        <taxon>Pseudomonadota</taxon>
        <taxon>Betaproteobacteria</taxon>
        <taxon>Burkholderiales</taxon>
        <taxon>Burkholderiaceae</taxon>
        <taxon>Burkholderia</taxon>
        <taxon>pseudomallei group</taxon>
    </lineage>
</organism>